<evidence type="ECO:0000256" key="2">
    <source>
        <dbReference type="ARBA" id="ARBA00022679"/>
    </source>
</evidence>
<evidence type="ECO:0000313" key="5">
    <source>
        <dbReference type="Proteomes" id="UP000823775"/>
    </source>
</evidence>
<organism evidence="4 5">
    <name type="scientific">Datura stramonium</name>
    <name type="common">Jimsonweed</name>
    <name type="synonym">Common thornapple</name>
    <dbReference type="NCBI Taxonomy" id="4076"/>
    <lineage>
        <taxon>Eukaryota</taxon>
        <taxon>Viridiplantae</taxon>
        <taxon>Streptophyta</taxon>
        <taxon>Embryophyta</taxon>
        <taxon>Tracheophyta</taxon>
        <taxon>Spermatophyta</taxon>
        <taxon>Magnoliopsida</taxon>
        <taxon>eudicotyledons</taxon>
        <taxon>Gunneridae</taxon>
        <taxon>Pentapetalae</taxon>
        <taxon>asterids</taxon>
        <taxon>lamiids</taxon>
        <taxon>Solanales</taxon>
        <taxon>Solanaceae</taxon>
        <taxon>Solanoideae</taxon>
        <taxon>Datureae</taxon>
        <taxon>Datura</taxon>
    </lineage>
</organism>
<evidence type="ECO:0000256" key="3">
    <source>
        <dbReference type="ARBA" id="ARBA00023315"/>
    </source>
</evidence>
<dbReference type="Gene3D" id="3.30.559.10">
    <property type="entry name" value="Chloramphenicol acetyltransferase-like domain"/>
    <property type="match status" value="1"/>
</dbReference>
<dbReference type="InterPro" id="IPR023213">
    <property type="entry name" value="CAT-like_dom_sf"/>
</dbReference>
<name>A0ABS8RMI8_DATST</name>
<keyword evidence="3" id="KW-0012">Acyltransferase</keyword>
<accession>A0ABS8RMI8</accession>
<dbReference type="EMBL" id="JACEIK010000046">
    <property type="protein sequence ID" value="MCD7447793.1"/>
    <property type="molecule type" value="Genomic_DNA"/>
</dbReference>
<evidence type="ECO:0000313" key="4">
    <source>
        <dbReference type="EMBL" id="MCD7447793.1"/>
    </source>
</evidence>
<keyword evidence="5" id="KW-1185">Reference proteome</keyword>
<comment type="caution">
    <text evidence="4">The sequence shown here is derived from an EMBL/GenBank/DDBJ whole genome shotgun (WGS) entry which is preliminary data.</text>
</comment>
<feature type="non-terminal residue" evidence="4">
    <location>
        <position position="1"/>
    </location>
</feature>
<protein>
    <submittedName>
        <fullName evidence="4">Uncharacterized protein</fullName>
    </submittedName>
</protein>
<comment type="similarity">
    <text evidence="1">Belongs to the plant acyltransferase family.</text>
</comment>
<dbReference type="PANTHER" id="PTHR31623:SF56">
    <property type="entry name" value="ACYLSUGAR ACYLTRANSFERASE 3"/>
    <property type="match status" value="1"/>
</dbReference>
<gene>
    <name evidence="4" type="ORF">HAX54_035270</name>
</gene>
<sequence length="90" mass="10060">KSLQNQLERDDVDVYKCTSLSKFRFCDMDYGWGSPGRVCLGSVPINNKIFLMDSQNGDGIEVLVSLKEEDMSALETNSELLEFASPSLSF</sequence>
<reference evidence="4 5" key="1">
    <citation type="journal article" date="2021" name="BMC Genomics">
        <title>Datura genome reveals duplications of psychoactive alkaloid biosynthetic genes and high mutation rate following tissue culture.</title>
        <authorList>
            <person name="Rajewski A."/>
            <person name="Carter-House D."/>
            <person name="Stajich J."/>
            <person name="Litt A."/>
        </authorList>
    </citation>
    <scope>NUCLEOTIDE SEQUENCE [LARGE SCALE GENOMIC DNA]</scope>
    <source>
        <strain evidence="4">AR-01</strain>
    </source>
</reference>
<dbReference type="Pfam" id="PF02458">
    <property type="entry name" value="Transferase"/>
    <property type="match status" value="1"/>
</dbReference>
<proteinExistence type="inferred from homology"/>
<evidence type="ECO:0000256" key="1">
    <source>
        <dbReference type="ARBA" id="ARBA00009861"/>
    </source>
</evidence>
<dbReference type="Proteomes" id="UP000823775">
    <property type="component" value="Unassembled WGS sequence"/>
</dbReference>
<keyword evidence="2" id="KW-0808">Transferase</keyword>
<dbReference type="PANTHER" id="PTHR31623">
    <property type="entry name" value="F21J9.9"/>
    <property type="match status" value="1"/>
</dbReference>